<feature type="transmembrane region" description="Helical" evidence="2">
    <location>
        <begin position="46"/>
        <end position="65"/>
    </location>
</feature>
<feature type="region of interest" description="Disordered" evidence="1">
    <location>
        <begin position="164"/>
        <end position="194"/>
    </location>
</feature>
<evidence type="ECO:0000256" key="1">
    <source>
        <dbReference type="SAM" id="MobiDB-lite"/>
    </source>
</evidence>
<keyword evidence="2" id="KW-0472">Membrane</keyword>
<feature type="compositionally biased region" description="Polar residues" evidence="1">
    <location>
        <begin position="177"/>
        <end position="194"/>
    </location>
</feature>
<keyword evidence="4" id="KW-1185">Reference proteome</keyword>
<feature type="transmembrane region" description="Helical" evidence="2">
    <location>
        <begin position="103"/>
        <end position="121"/>
    </location>
</feature>
<dbReference type="AlphaFoldDB" id="X6MXU0"/>
<protein>
    <submittedName>
        <fullName evidence="3">Uncharacterized protein</fullName>
    </submittedName>
</protein>
<keyword evidence="2" id="KW-1133">Transmembrane helix</keyword>
<comment type="caution">
    <text evidence="3">The sequence shown here is derived from an EMBL/GenBank/DDBJ whole genome shotgun (WGS) entry which is preliminary data.</text>
</comment>
<proteinExistence type="predicted"/>
<gene>
    <name evidence="3" type="ORF">RFI_18973</name>
</gene>
<keyword evidence="2" id="KW-0812">Transmembrane</keyword>
<feature type="transmembrane region" description="Helical" evidence="2">
    <location>
        <begin position="77"/>
        <end position="97"/>
    </location>
</feature>
<dbReference type="OrthoDB" id="345126at2759"/>
<accession>X6MXU0</accession>
<name>X6MXU0_RETFI</name>
<sequence length="194" mass="22596">MALVSESLSVLNDKEWEKKSATKNTFIEKDINAEYWRSVFSLAPDIFVNVWTPFAFAFLAFCQNFEGFKWNIITGSWMRCFFFIIFWHLFGIIGYSANWGVFVGLWGIMWLGFLYLLMALLKLWKGEENEQPVLQLDISNYLFVWFGVGRVPLMHGEKTRGGSFAATEPLNPAKTADSYQNYQENDYQQIDKQT</sequence>
<dbReference type="Proteomes" id="UP000023152">
    <property type="component" value="Unassembled WGS sequence"/>
</dbReference>
<organism evidence="3 4">
    <name type="scientific">Reticulomyxa filosa</name>
    <dbReference type="NCBI Taxonomy" id="46433"/>
    <lineage>
        <taxon>Eukaryota</taxon>
        <taxon>Sar</taxon>
        <taxon>Rhizaria</taxon>
        <taxon>Retaria</taxon>
        <taxon>Foraminifera</taxon>
        <taxon>Monothalamids</taxon>
        <taxon>Reticulomyxidae</taxon>
        <taxon>Reticulomyxa</taxon>
    </lineage>
</organism>
<evidence type="ECO:0000313" key="3">
    <source>
        <dbReference type="EMBL" id="ETO18307.1"/>
    </source>
</evidence>
<evidence type="ECO:0000256" key="2">
    <source>
        <dbReference type="SAM" id="Phobius"/>
    </source>
</evidence>
<dbReference type="EMBL" id="ASPP01015151">
    <property type="protein sequence ID" value="ETO18307.1"/>
    <property type="molecule type" value="Genomic_DNA"/>
</dbReference>
<reference evidence="3 4" key="1">
    <citation type="journal article" date="2013" name="Curr. Biol.">
        <title>The Genome of the Foraminiferan Reticulomyxa filosa.</title>
        <authorList>
            <person name="Glockner G."/>
            <person name="Hulsmann N."/>
            <person name="Schleicher M."/>
            <person name="Noegel A.A."/>
            <person name="Eichinger L."/>
            <person name="Gallinger C."/>
            <person name="Pawlowski J."/>
            <person name="Sierra R."/>
            <person name="Euteneuer U."/>
            <person name="Pillet L."/>
            <person name="Moustafa A."/>
            <person name="Platzer M."/>
            <person name="Groth M."/>
            <person name="Szafranski K."/>
            <person name="Schliwa M."/>
        </authorList>
    </citation>
    <scope>NUCLEOTIDE SEQUENCE [LARGE SCALE GENOMIC DNA]</scope>
</reference>
<evidence type="ECO:0000313" key="4">
    <source>
        <dbReference type="Proteomes" id="UP000023152"/>
    </source>
</evidence>